<evidence type="ECO:0000256" key="4">
    <source>
        <dbReference type="ARBA" id="ARBA00022833"/>
    </source>
</evidence>
<reference evidence="12" key="2">
    <citation type="submission" date="2023-04" db="EMBL/GenBank/DDBJ databases">
        <authorList>
            <person name="Bruccoleri R.E."/>
            <person name="Oakeley E.J."/>
            <person name="Faust A.-M."/>
            <person name="Dessus-Babus S."/>
            <person name="Altorfer M."/>
            <person name="Burckhardt D."/>
            <person name="Oertli M."/>
            <person name="Naumann U."/>
            <person name="Petersen F."/>
            <person name="Wong J."/>
        </authorList>
    </citation>
    <scope>NUCLEOTIDE SEQUENCE</scope>
    <source>
        <strain evidence="12">GSM-AAB239-AS_SAM_17_03QT</strain>
        <tissue evidence="12">Leaf</tissue>
    </source>
</reference>
<organism evidence="12 13">
    <name type="scientific">Iris pallida</name>
    <name type="common">Sweet iris</name>
    <dbReference type="NCBI Taxonomy" id="29817"/>
    <lineage>
        <taxon>Eukaryota</taxon>
        <taxon>Viridiplantae</taxon>
        <taxon>Streptophyta</taxon>
        <taxon>Embryophyta</taxon>
        <taxon>Tracheophyta</taxon>
        <taxon>Spermatophyta</taxon>
        <taxon>Magnoliopsida</taxon>
        <taxon>Liliopsida</taxon>
        <taxon>Asparagales</taxon>
        <taxon>Iridaceae</taxon>
        <taxon>Iridoideae</taxon>
        <taxon>Irideae</taxon>
        <taxon>Iris</taxon>
    </lineage>
</organism>
<dbReference type="PROSITE" id="PS51141">
    <property type="entry name" value="ZF_SBP"/>
    <property type="match status" value="1"/>
</dbReference>
<keyword evidence="2" id="KW-0479">Metal-binding</keyword>
<accession>A0AAX6FA34</accession>
<evidence type="ECO:0000256" key="5">
    <source>
        <dbReference type="ARBA" id="ARBA00023015"/>
    </source>
</evidence>
<dbReference type="InterPro" id="IPR044817">
    <property type="entry name" value="SBP-like"/>
</dbReference>
<dbReference type="Pfam" id="PF03110">
    <property type="entry name" value="SBP"/>
    <property type="match status" value="1"/>
</dbReference>
<evidence type="ECO:0000259" key="11">
    <source>
        <dbReference type="PROSITE" id="PS51141"/>
    </source>
</evidence>
<dbReference type="GO" id="GO:0005634">
    <property type="term" value="C:nucleus"/>
    <property type="evidence" value="ECO:0007669"/>
    <property type="project" value="UniProtKB-SubCell"/>
</dbReference>
<comment type="caution">
    <text evidence="12">The sequence shown here is derived from an EMBL/GenBank/DDBJ whole genome shotgun (WGS) entry which is preliminary data.</text>
</comment>
<keyword evidence="8" id="KW-0539">Nucleus</keyword>
<dbReference type="SUPFAM" id="SSF103612">
    <property type="entry name" value="SBT domain"/>
    <property type="match status" value="1"/>
</dbReference>
<dbReference type="GO" id="GO:0008270">
    <property type="term" value="F:zinc ion binding"/>
    <property type="evidence" value="ECO:0007669"/>
    <property type="project" value="UniProtKB-KW"/>
</dbReference>
<dbReference type="GO" id="GO:0003677">
    <property type="term" value="F:DNA binding"/>
    <property type="evidence" value="ECO:0007669"/>
    <property type="project" value="UniProtKB-KW"/>
</dbReference>
<keyword evidence="4" id="KW-0862">Zinc</keyword>
<dbReference type="AlphaFoldDB" id="A0AAX6FA34"/>
<dbReference type="PANTHER" id="PTHR31251">
    <property type="entry name" value="SQUAMOSA PROMOTER-BINDING-LIKE PROTEIN 4"/>
    <property type="match status" value="1"/>
</dbReference>
<dbReference type="FunFam" id="4.10.1100.10:FF:000001">
    <property type="entry name" value="Squamosa promoter-binding-like protein 14"/>
    <property type="match status" value="1"/>
</dbReference>
<evidence type="ECO:0000313" key="13">
    <source>
        <dbReference type="Proteomes" id="UP001140949"/>
    </source>
</evidence>
<keyword evidence="13" id="KW-1185">Reference proteome</keyword>
<protein>
    <submittedName>
        <fullName evidence="12">Squamosa promoter-binding-like protein 12</fullName>
    </submittedName>
</protein>
<dbReference type="Proteomes" id="UP001140949">
    <property type="component" value="Unassembled WGS sequence"/>
</dbReference>
<dbReference type="PANTHER" id="PTHR31251:SF74">
    <property type="entry name" value="SQUAMOSA PROMOTER-BINDING-LIKE PROTEIN 2"/>
    <property type="match status" value="1"/>
</dbReference>
<keyword evidence="6" id="KW-0238">DNA-binding</keyword>
<keyword evidence="5" id="KW-0805">Transcription regulation</keyword>
<sequence length="504" mass="55140">MQFARKFLDFIVIRPRDLPARTSFGMEWSAKSPLLLWDWKSPGLFKGKDGGSSSLVTKPVRQGERNTEGRVTVGDGGSAFPGLELGNGSSKSSISASAESSSKAEGAKMSSGFDYEAVERFSEKANRNSELARVEDTGTSPAVAVAVGRGEPLMGLKLGKRTYFEDVCAGNTVKDSSASDSVAPPTSVAKKTRVSSQGMQSLHCQVEDCNVDLTGAKDYHRKHRVCETHSKSPKVVVAGQELRFCQQCSRFHDLSEFDQKKRSCRRRLSDHNARRRKPQTDTIQFHSSSLFASFYDDAHKINFGLDGVPSAHGRPTTNSTWDNSCGFSLTHRKGSCLKSANGGSVGQLHFSNSQLSDNVSTLRHYADKLLPFKGAISEVLDQGLEATRTSNMDETPDLDRALSLLSNDSWGSTNPMQTNLAQFPTSGHHTVQAANATSGFWQDEQPMSQQAWESPLDLHSNGGQYQECQLFKAPYETTFFDSGQILSKPDGQFLAFKTCCEPPC</sequence>
<evidence type="ECO:0000256" key="9">
    <source>
        <dbReference type="PROSITE-ProRule" id="PRU00470"/>
    </source>
</evidence>
<evidence type="ECO:0000256" key="6">
    <source>
        <dbReference type="ARBA" id="ARBA00023125"/>
    </source>
</evidence>
<dbReference type="InterPro" id="IPR036893">
    <property type="entry name" value="SBP_sf"/>
</dbReference>
<gene>
    <name evidence="12" type="ORF">M6B38_143480</name>
</gene>
<reference evidence="12" key="1">
    <citation type="journal article" date="2023" name="GigaByte">
        <title>Genome assembly of the bearded iris, Iris pallida Lam.</title>
        <authorList>
            <person name="Bruccoleri R.E."/>
            <person name="Oakeley E.J."/>
            <person name="Faust A.M.E."/>
            <person name="Altorfer M."/>
            <person name="Dessus-Babus S."/>
            <person name="Burckhardt D."/>
            <person name="Oertli M."/>
            <person name="Naumann U."/>
            <person name="Petersen F."/>
            <person name="Wong J."/>
        </authorList>
    </citation>
    <scope>NUCLEOTIDE SEQUENCE</scope>
    <source>
        <strain evidence="12">GSM-AAB239-AS_SAM_17_03QT</strain>
    </source>
</reference>
<evidence type="ECO:0000256" key="10">
    <source>
        <dbReference type="SAM" id="MobiDB-lite"/>
    </source>
</evidence>
<keyword evidence="3 9" id="KW-0863">Zinc-finger</keyword>
<comment type="subcellular location">
    <subcellularLocation>
        <location evidence="1">Nucleus</location>
    </subcellularLocation>
</comment>
<feature type="region of interest" description="Disordered" evidence="10">
    <location>
        <begin position="48"/>
        <end position="109"/>
    </location>
</feature>
<evidence type="ECO:0000256" key="2">
    <source>
        <dbReference type="ARBA" id="ARBA00022723"/>
    </source>
</evidence>
<dbReference type="EMBL" id="JANAVB010030420">
    <property type="protein sequence ID" value="KAJ6813330.1"/>
    <property type="molecule type" value="Genomic_DNA"/>
</dbReference>
<evidence type="ECO:0000256" key="1">
    <source>
        <dbReference type="ARBA" id="ARBA00004123"/>
    </source>
</evidence>
<proteinExistence type="predicted"/>
<feature type="domain" description="SBP-type" evidence="11">
    <location>
        <begin position="201"/>
        <end position="278"/>
    </location>
</feature>
<feature type="region of interest" description="Disordered" evidence="10">
    <location>
        <begin position="174"/>
        <end position="195"/>
    </location>
</feature>
<evidence type="ECO:0000256" key="7">
    <source>
        <dbReference type="ARBA" id="ARBA00023163"/>
    </source>
</evidence>
<evidence type="ECO:0000256" key="3">
    <source>
        <dbReference type="ARBA" id="ARBA00022771"/>
    </source>
</evidence>
<dbReference type="Gene3D" id="4.10.1100.10">
    <property type="entry name" value="Transcription factor, SBP-box domain"/>
    <property type="match status" value="1"/>
</dbReference>
<keyword evidence="7" id="KW-0804">Transcription</keyword>
<feature type="compositionally biased region" description="Low complexity" evidence="10">
    <location>
        <begin position="88"/>
        <end position="109"/>
    </location>
</feature>
<name>A0AAX6FA34_IRIPA</name>
<dbReference type="InterPro" id="IPR004333">
    <property type="entry name" value="SBP_dom"/>
</dbReference>
<evidence type="ECO:0000313" key="12">
    <source>
        <dbReference type="EMBL" id="KAJ6813330.1"/>
    </source>
</evidence>
<evidence type="ECO:0000256" key="8">
    <source>
        <dbReference type="ARBA" id="ARBA00023242"/>
    </source>
</evidence>